<dbReference type="GO" id="GO:0022857">
    <property type="term" value="F:transmembrane transporter activity"/>
    <property type="evidence" value="ECO:0007669"/>
    <property type="project" value="TreeGrafter"/>
</dbReference>
<evidence type="ECO:0000259" key="8">
    <source>
        <dbReference type="Pfam" id="PF02687"/>
    </source>
</evidence>
<gene>
    <name evidence="10" type="ORF">CRH10_10410</name>
</gene>
<keyword evidence="3 7" id="KW-0812">Transmembrane</keyword>
<keyword evidence="2" id="KW-1003">Cell membrane</keyword>
<dbReference type="Proteomes" id="UP000223709">
    <property type="component" value="Chromosome"/>
</dbReference>
<evidence type="ECO:0000256" key="5">
    <source>
        <dbReference type="ARBA" id="ARBA00023136"/>
    </source>
</evidence>
<sequence>MIIETFRQALQNVWSNKLRTFLTMLGIIIGVMAVIVIVGLGNGMTQSMRDSFSALGTNALSIQVWGYGSRTASVEDVYKIADKNKELISAVSPQIDFSNNTPKVGTTTYRYGTSVYGVDEHYAEMKNYTLAQGRGLQYMDIKDNKQVCIIGDYLNRVAYGGNAVGQTIKLGAYKFRIVGVLNAKVTDKNMQQGSDDDCVYLPYTTAMRLSNQSSAKNFVAIMKDESRANEAKAVMESGLYDLLKSDNAYYIYSASEWLEEMNEMINMVIIILTGIASISLLVGGIGIMNIMLVSVTERTREIGIRKALGAKERVILSQFVVEAATTSALGGVLGIVLGYIVSMAANRILPMISSDIDVTVRPSFNSIVVAFGISVGIGVLFGYLPAKRAARLNPIEALRYD</sequence>
<organism evidence="10 11">
    <name type="scientific">Faecalibacterium prausnitzii</name>
    <dbReference type="NCBI Taxonomy" id="853"/>
    <lineage>
        <taxon>Bacteria</taxon>
        <taxon>Bacillati</taxon>
        <taxon>Bacillota</taxon>
        <taxon>Clostridia</taxon>
        <taxon>Eubacteriales</taxon>
        <taxon>Oscillospiraceae</taxon>
        <taxon>Faecalibacterium</taxon>
    </lineage>
</organism>
<comment type="similarity">
    <text evidence="6">Belongs to the ABC-4 integral membrane protein family.</text>
</comment>
<feature type="transmembrane region" description="Helical" evidence="7">
    <location>
        <begin position="314"/>
        <end position="344"/>
    </location>
</feature>
<evidence type="ECO:0000256" key="1">
    <source>
        <dbReference type="ARBA" id="ARBA00004651"/>
    </source>
</evidence>
<dbReference type="EMBL" id="CP023819">
    <property type="protein sequence ID" value="ATL90678.1"/>
    <property type="molecule type" value="Genomic_DNA"/>
</dbReference>
<dbReference type="InterPro" id="IPR050250">
    <property type="entry name" value="Macrolide_Exporter_MacB"/>
</dbReference>
<dbReference type="GO" id="GO:0005886">
    <property type="term" value="C:plasma membrane"/>
    <property type="evidence" value="ECO:0007669"/>
    <property type="project" value="UniProtKB-SubCell"/>
</dbReference>
<feature type="transmembrane region" description="Helical" evidence="7">
    <location>
        <begin position="267"/>
        <end position="293"/>
    </location>
</feature>
<evidence type="ECO:0000313" key="10">
    <source>
        <dbReference type="EMBL" id="ATL90678.1"/>
    </source>
</evidence>
<evidence type="ECO:0000256" key="2">
    <source>
        <dbReference type="ARBA" id="ARBA00022475"/>
    </source>
</evidence>
<feature type="domain" description="MacB-like periplasmic core" evidence="9">
    <location>
        <begin position="20"/>
        <end position="235"/>
    </location>
</feature>
<evidence type="ECO:0000256" key="6">
    <source>
        <dbReference type="ARBA" id="ARBA00038076"/>
    </source>
</evidence>
<dbReference type="InterPro" id="IPR003838">
    <property type="entry name" value="ABC3_permease_C"/>
</dbReference>
<feature type="transmembrane region" description="Helical" evidence="7">
    <location>
        <begin position="21"/>
        <end position="41"/>
    </location>
</feature>
<dbReference type="RefSeq" id="WP_098924459.1">
    <property type="nucleotide sequence ID" value="NZ_CP023819.1"/>
</dbReference>
<evidence type="ECO:0000313" key="11">
    <source>
        <dbReference type="Proteomes" id="UP000223709"/>
    </source>
</evidence>
<protein>
    <submittedName>
        <fullName evidence="10">ABC transporter permease</fullName>
    </submittedName>
</protein>
<dbReference type="PANTHER" id="PTHR30572">
    <property type="entry name" value="MEMBRANE COMPONENT OF TRANSPORTER-RELATED"/>
    <property type="match status" value="1"/>
</dbReference>
<keyword evidence="5 7" id="KW-0472">Membrane</keyword>
<dbReference type="AlphaFoldDB" id="A0A291TC56"/>
<dbReference type="Pfam" id="PF02687">
    <property type="entry name" value="FtsX"/>
    <property type="match status" value="1"/>
</dbReference>
<evidence type="ECO:0000259" key="9">
    <source>
        <dbReference type="Pfam" id="PF12704"/>
    </source>
</evidence>
<comment type="subcellular location">
    <subcellularLocation>
        <location evidence="1">Cell membrane</location>
        <topology evidence="1">Multi-pass membrane protein</topology>
    </subcellularLocation>
</comment>
<evidence type="ECO:0000256" key="3">
    <source>
        <dbReference type="ARBA" id="ARBA00022692"/>
    </source>
</evidence>
<evidence type="ECO:0000256" key="7">
    <source>
        <dbReference type="SAM" id="Phobius"/>
    </source>
</evidence>
<name>A0A291TC56_9FIRM</name>
<evidence type="ECO:0000256" key="4">
    <source>
        <dbReference type="ARBA" id="ARBA00022989"/>
    </source>
</evidence>
<dbReference type="InterPro" id="IPR025857">
    <property type="entry name" value="MacB_PCD"/>
</dbReference>
<dbReference type="Pfam" id="PF12704">
    <property type="entry name" value="MacB_PCD"/>
    <property type="match status" value="1"/>
</dbReference>
<feature type="transmembrane region" description="Helical" evidence="7">
    <location>
        <begin position="364"/>
        <end position="384"/>
    </location>
</feature>
<dbReference type="PANTHER" id="PTHR30572:SF4">
    <property type="entry name" value="ABC TRANSPORTER PERMEASE YTRF"/>
    <property type="match status" value="1"/>
</dbReference>
<keyword evidence="4 7" id="KW-1133">Transmembrane helix</keyword>
<accession>A0A291TC56</accession>
<reference evidence="10 11" key="1">
    <citation type="submission" date="2017-10" db="EMBL/GenBank/DDBJ databases">
        <title>Complete Genome Sequence of Faecalibacterium prausnitzii isolated from the gut of healthy adult Indian.</title>
        <authorList>
            <person name="Bag S."/>
            <person name="Ghosh T.S."/>
            <person name="Das B."/>
        </authorList>
    </citation>
    <scope>NUCLEOTIDE SEQUENCE [LARGE SCALE GENOMIC DNA]</scope>
    <source>
        <strain evidence="10 11">Indica</strain>
    </source>
</reference>
<feature type="domain" description="ABC3 transporter permease C-terminal" evidence="8">
    <location>
        <begin position="275"/>
        <end position="394"/>
    </location>
</feature>
<proteinExistence type="inferred from homology"/>